<name>A0A4Y1R7S2_PRUDU</name>
<gene>
    <name evidence="8" type="ORF">Prudu_010097</name>
</gene>
<evidence type="ECO:0000256" key="2">
    <source>
        <dbReference type="ARBA" id="ARBA00008668"/>
    </source>
</evidence>
<dbReference type="GO" id="GO:0005576">
    <property type="term" value="C:extracellular region"/>
    <property type="evidence" value="ECO:0007669"/>
    <property type="project" value="UniProtKB-SubCell"/>
</dbReference>
<comment type="subcellular location">
    <subcellularLocation>
        <location evidence="1">Secreted</location>
    </subcellularLocation>
</comment>
<keyword evidence="6" id="KW-0442">Lipid degradation</keyword>
<protein>
    <submittedName>
        <fullName evidence="8">GDSL-motif lipase 7</fullName>
    </submittedName>
</protein>
<proteinExistence type="inferred from homology"/>
<keyword evidence="3" id="KW-0964">Secreted</keyword>
<evidence type="ECO:0000256" key="4">
    <source>
        <dbReference type="ARBA" id="ARBA00022729"/>
    </source>
</evidence>
<evidence type="ECO:0000256" key="3">
    <source>
        <dbReference type="ARBA" id="ARBA00022525"/>
    </source>
</evidence>
<organism evidence="8">
    <name type="scientific">Prunus dulcis</name>
    <name type="common">Almond</name>
    <name type="synonym">Amygdalus dulcis</name>
    <dbReference type="NCBI Taxonomy" id="3755"/>
    <lineage>
        <taxon>Eukaryota</taxon>
        <taxon>Viridiplantae</taxon>
        <taxon>Streptophyta</taxon>
        <taxon>Embryophyta</taxon>
        <taxon>Tracheophyta</taxon>
        <taxon>Spermatophyta</taxon>
        <taxon>Magnoliopsida</taxon>
        <taxon>eudicotyledons</taxon>
        <taxon>Gunneridae</taxon>
        <taxon>Pentapetalae</taxon>
        <taxon>rosids</taxon>
        <taxon>fabids</taxon>
        <taxon>Rosales</taxon>
        <taxon>Rosaceae</taxon>
        <taxon>Amygdaloideae</taxon>
        <taxon>Amygdaleae</taxon>
        <taxon>Prunus</taxon>
    </lineage>
</organism>
<keyword evidence="5" id="KW-0378">Hydrolase</keyword>
<feature type="non-terminal residue" evidence="8">
    <location>
        <position position="1"/>
    </location>
</feature>
<reference evidence="8" key="1">
    <citation type="journal article" date="2019" name="Science">
        <title>Mutation of a bHLH transcription factor allowed almond domestication.</title>
        <authorList>
            <person name="Sanchez-Perez R."/>
            <person name="Pavan S."/>
            <person name="Mazzeo R."/>
            <person name="Moldovan C."/>
            <person name="Aiese Cigliano R."/>
            <person name="Del Cueto J."/>
            <person name="Ricciardi F."/>
            <person name="Lotti C."/>
            <person name="Ricciardi L."/>
            <person name="Dicenta F."/>
            <person name="Lopez-Marques R.L."/>
            <person name="Lindberg Moller B."/>
        </authorList>
    </citation>
    <scope>NUCLEOTIDE SEQUENCE</scope>
</reference>
<dbReference type="AlphaFoldDB" id="A0A4Y1R7S2"/>
<evidence type="ECO:0000256" key="5">
    <source>
        <dbReference type="ARBA" id="ARBA00022801"/>
    </source>
</evidence>
<dbReference type="InterPro" id="IPR051238">
    <property type="entry name" value="GDSL_esterase/lipase"/>
</dbReference>
<keyword evidence="7" id="KW-0443">Lipid metabolism</keyword>
<evidence type="ECO:0000256" key="6">
    <source>
        <dbReference type="ARBA" id="ARBA00022963"/>
    </source>
</evidence>
<dbReference type="Gene3D" id="3.40.50.1110">
    <property type="entry name" value="SGNH hydrolase"/>
    <property type="match status" value="1"/>
</dbReference>
<dbReference type="EMBL" id="AP019299">
    <property type="protein sequence ID" value="BBH00172.1"/>
    <property type="molecule type" value="Genomic_DNA"/>
</dbReference>
<dbReference type="GO" id="GO:0016042">
    <property type="term" value="P:lipid catabolic process"/>
    <property type="evidence" value="ECO:0007669"/>
    <property type="project" value="UniProtKB-KW"/>
</dbReference>
<evidence type="ECO:0000313" key="8">
    <source>
        <dbReference type="EMBL" id="BBH00172.1"/>
    </source>
</evidence>
<comment type="similarity">
    <text evidence="2">Belongs to the 'GDSL' lipolytic enzyme family.</text>
</comment>
<evidence type="ECO:0000256" key="1">
    <source>
        <dbReference type="ARBA" id="ARBA00004613"/>
    </source>
</evidence>
<dbReference type="PANTHER" id="PTHR45650">
    <property type="entry name" value="GDSL-LIKE LIPASE/ACYLHYDROLASE-RELATED"/>
    <property type="match status" value="1"/>
</dbReference>
<accession>A0A4Y1R7S2</accession>
<keyword evidence="4" id="KW-0732">Signal</keyword>
<evidence type="ECO:0000256" key="7">
    <source>
        <dbReference type="ARBA" id="ARBA00023098"/>
    </source>
</evidence>
<dbReference type="PANTHER" id="PTHR45650:SF14">
    <property type="entry name" value="GDSL ESTERASE_LIPASE 7-LIKE"/>
    <property type="match status" value="1"/>
</dbReference>
<sequence>YLPYGVNFVKGVTGRFTNGRTVADFIAEFLELPYPPPYMSIRGSNTALKGLNYASGSCGILPETGSQFGKCLNLKDQIDLFQRTVKSDLPGQFQNPHDLLHYLSKSIFLFSIGSNDFINNYLYTKAFDTSQRYSPQQFAQLLMDALANHLERMYNLGARKIVTFEIGPLGCIPSIAKTHNHSGNCVEDTNELATIFNENLRVTLANLTTTFQGSFFVLGRANWIGYDAITSPVKYGKLQKPSCLIFSLIFLVVNRFDVDEICINRAGLIDGSNPCCTTWADGTSECIPLLAPCLEPNNYFFWDAFHLTESVSSVIATGCFNGSTVCTPLNIKQLVEM</sequence>
<dbReference type="Pfam" id="PF00657">
    <property type="entry name" value="Lipase_GDSL"/>
    <property type="match status" value="1"/>
</dbReference>
<dbReference type="InterPro" id="IPR001087">
    <property type="entry name" value="GDSL"/>
</dbReference>
<dbReference type="InterPro" id="IPR036514">
    <property type="entry name" value="SGNH_hydro_sf"/>
</dbReference>
<dbReference type="GO" id="GO:0016788">
    <property type="term" value="F:hydrolase activity, acting on ester bonds"/>
    <property type="evidence" value="ECO:0007669"/>
    <property type="project" value="InterPro"/>
</dbReference>